<protein>
    <recommendedName>
        <fullName evidence="5">DUF4377 domain-containing protein</fullName>
    </recommendedName>
</protein>
<dbReference type="Proteomes" id="UP000250831">
    <property type="component" value="Unassembled WGS sequence"/>
</dbReference>
<dbReference type="PANTHER" id="PTHR35535">
    <property type="entry name" value="HEAT SHOCK PROTEIN HSLJ"/>
    <property type="match status" value="1"/>
</dbReference>
<organism evidence="3 4">
    <name type="scientific">Sphingobacterium athyrii</name>
    <dbReference type="NCBI Taxonomy" id="2152717"/>
    <lineage>
        <taxon>Bacteria</taxon>
        <taxon>Pseudomonadati</taxon>
        <taxon>Bacteroidota</taxon>
        <taxon>Sphingobacteriia</taxon>
        <taxon>Sphingobacteriales</taxon>
        <taxon>Sphingobacteriaceae</taxon>
        <taxon>Sphingobacterium</taxon>
    </lineage>
</organism>
<dbReference type="EMBL" id="QCXX01000003">
    <property type="protein sequence ID" value="PUV23865.1"/>
    <property type="molecule type" value="Genomic_DNA"/>
</dbReference>
<dbReference type="InterPro" id="IPR053147">
    <property type="entry name" value="Hsp_HslJ-like"/>
</dbReference>
<dbReference type="InterPro" id="IPR005184">
    <property type="entry name" value="DUF306_Meta_HslJ"/>
</dbReference>
<dbReference type="AlphaFoldDB" id="A0A363NST6"/>
<dbReference type="PANTHER" id="PTHR35535:SF1">
    <property type="entry name" value="HEAT SHOCK PROTEIN HSLJ"/>
    <property type="match status" value="1"/>
</dbReference>
<sequence>MPIMKKSLKSSLFFMLLFLFPYGLYAQISTFRIKVKSGLESTPPYLVKYYNSKDWEKFYAEIQQFNYNANFEYTIRVKKTQTAHKSIYSLAKIISKSKTKNAEIAIWDVAENYVNNPTSGKLNCLQVKSTKKNKWEYISNPILGFDYQEQYRYRIKVKQTKARDTDSMQYELLDIISKEKVTGLPSVASFLARFRWNLLQLNGKDVSNNKANIGFDAKNGTIAGSTGCNNFWGNFSVKGNLISFPHLASTMKSCNGANIENDFFAVVEQKQLQFDIAEQTLNFYIDGKLVMIFGLERE</sequence>
<proteinExistence type="predicted"/>
<dbReference type="OrthoDB" id="880459at2"/>
<dbReference type="InterPro" id="IPR025485">
    <property type="entry name" value="DUF4377"/>
</dbReference>
<feature type="domain" description="DUF306" evidence="1">
    <location>
        <begin position="194"/>
        <end position="284"/>
    </location>
</feature>
<feature type="domain" description="DUF4377" evidence="2">
    <location>
        <begin position="111"/>
        <end position="178"/>
    </location>
</feature>
<evidence type="ECO:0000259" key="1">
    <source>
        <dbReference type="Pfam" id="PF03724"/>
    </source>
</evidence>
<dbReference type="InterPro" id="IPR038670">
    <property type="entry name" value="HslJ-like_sf"/>
</dbReference>
<feature type="domain" description="DUF4377" evidence="2">
    <location>
        <begin position="45"/>
        <end position="95"/>
    </location>
</feature>
<evidence type="ECO:0000313" key="3">
    <source>
        <dbReference type="EMBL" id="PUV23865.1"/>
    </source>
</evidence>
<comment type="caution">
    <text evidence="3">The sequence shown here is derived from an EMBL/GenBank/DDBJ whole genome shotgun (WGS) entry which is preliminary data.</text>
</comment>
<evidence type="ECO:0008006" key="5">
    <source>
        <dbReference type="Google" id="ProtNLM"/>
    </source>
</evidence>
<keyword evidence="4" id="KW-1185">Reference proteome</keyword>
<name>A0A363NST6_9SPHI</name>
<evidence type="ECO:0000313" key="4">
    <source>
        <dbReference type="Proteomes" id="UP000250831"/>
    </source>
</evidence>
<accession>A0A363NST6</accession>
<dbReference type="Gene3D" id="2.40.128.270">
    <property type="match status" value="1"/>
</dbReference>
<reference evidence="3 4" key="1">
    <citation type="submission" date="2018-04" db="EMBL/GenBank/DDBJ databases">
        <title>Sphingobacterium sp. M46 Genome.</title>
        <authorList>
            <person name="Cheng J."/>
            <person name="Li Y."/>
        </authorList>
    </citation>
    <scope>NUCLEOTIDE SEQUENCE [LARGE SCALE GENOMIC DNA]</scope>
    <source>
        <strain evidence="3 4">M46</strain>
    </source>
</reference>
<dbReference type="Pfam" id="PF03724">
    <property type="entry name" value="META"/>
    <property type="match status" value="1"/>
</dbReference>
<dbReference type="Pfam" id="PF14302">
    <property type="entry name" value="DUF4377"/>
    <property type="match status" value="2"/>
</dbReference>
<evidence type="ECO:0000259" key="2">
    <source>
        <dbReference type="Pfam" id="PF14302"/>
    </source>
</evidence>
<gene>
    <name evidence="3" type="ORF">DCO56_10785</name>
</gene>